<evidence type="ECO:0000313" key="2">
    <source>
        <dbReference type="Proteomes" id="UP000734854"/>
    </source>
</evidence>
<dbReference type="EMBL" id="JACMSC010000012">
    <property type="protein sequence ID" value="KAG6496311.1"/>
    <property type="molecule type" value="Genomic_DNA"/>
</dbReference>
<keyword evidence="2" id="KW-1185">Reference proteome</keyword>
<protein>
    <submittedName>
        <fullName evidence="1">Uncharacterized protein</fullName>
    </submittedName>
</protein>
<reference evidence="1 2" key="1">
    <citation type="submission" date="2020-08" db="EMBL/GenBank/DDBJ databases">
        <title>Plant Genome Project.</title>
        <authorList>
            <person name="Zhang R.-G."/>
        </authorList>
    </citation>
    <scope>NUCLEOTIDE SEQUENCE [LARGE SCALE GENOMIC DNA]</scope>
    <source>
        <tissue evidence="1">Rhizome</tissue>
    </source>
</reference>
<organism evidence="1 2">
    <name type="scientific">Zingiber officinale</name>
    <name type="common">Ginger</name>
    <name type="synonym">Amomum zingiber</name>
    <dbReference type="NCBI Taxonomy" id="94328"/>
    <lineage>
        <taxon>Eukaryota</taxon>
        <taxon>Viridiplantae</taxon>
        <taxon>Streptophyta</taxon>
        <taxon>Embryophyta</taxon>
        <taxon>Tracheophyta</taxon>
        <taxon>Spermatophyta</taxon>
        <taxon>Magnoliopsida</taxon>
        <taxon>Liliopsida</taxon>
        <taxon>Zingiberales</taxon>
        <taxon>Zingiberaceae</taxon>
        <taxon>Zingiber</taxon>
    </lineage>
</organism>
<proteinExistence type="predicted"/>
<gene>
    <name evidence="1" type="ORF">ZIOFF_044172</name>
</gene>
<dbReference type="AlphaFoldDB" id="A0A8J5FY10"/>
<comment type="caution">
    <text evidence="1">The sequence shown here is derived from an EMBL/GenBank/DDBJ whole genome shotgun (WGS) entry which is preliminary data.</text>
</comment>
<accession>A0A8J5FY10</accession>
<sequence>MRVLKKLPVKSILEHVYPMKGTQSNGFSEVALFFWTVKIATLDKHGEEHLVPIVAVDKPRLPPELGPLIVLSFLEMSSSNDKDD</sequence>
<dbReference type="Proteomes" id="UP000734854">
    <property type="component" value="Unassembled WGS sequence"/>
</dbReference>
<name>A0A8J5FY10_ZINOF</name>
<evidence type="ECO:0000313" key="1">
    <source>
        <dbReference type="EMBL" id="KAG6496311.1"/>
    </source>
</evidence>